<proteinExistence type="predicted"/>
<dbReference type="AlphaFoldDB" id="A0A127QNY4"/>
<sequence>MIVFNPKKKELKRDLAIVAMVQAAALLYGLHAVYIARPVYVVFSTDRFDLAFANDITDEKLAKVTNREYQSLPKFGPVVIAARRPDDTNARNELLFGSLSGGDDLPQMPQYYVPYTTQRADVLKQSQPLGLLKKFNQNELSIVDALVTKYTALKIDVAYLPLKGKACDLVVIVNRNSAEILEMVNLKPWY</sequence>
<dbReference type="PATRIC" id="fig|279058.18.peg.3815"/>
<name>A0A127QNY4_9BURK</name>
<accession>A0A127QNY4</accession>
<dbReference type="Proteomes" id="UP000071778">
    <property type="component" value="Chromosome"/>
</dbReference>
<organism evidence="1 2">
    <name type="scientific">Collimonas arenae</name>
    <dbReference type="NCBI Taxonomy" id="279058"/>
    <lineage>
        <taxon>Bacteria</taxon>
        <taxon>Pseudomonadati</taxon>
        <taxon>Pseudomonadota</taxon>
        <taxon>Betaproteobacteria</taxon>
        <taxon>Burkholderiales</taxon>
        <taxon>Oxalobacteraceae</taxon>
        <taxon>Collimonas</taxon>
    </lineage>
</organism>
<dbReference type="EMBL" id="CP013235">
    <property type="protein sequence ID" value="AMP11545.1"/>
    <property type="molecule type" value="Genomic_DNA"/>
</dbReference>
<protein>
    <submittedName>
        <fullName evidence="1">Putative type IV pilin accessory protein</fullName>
    </submittedName>
</protein>
<gene>
    <name evidence="1" type="ORF">CAter282_3872</name>
</gene>
<evidence type="ECO:0000313" key="1">
    <source>
        <dbReference type="EMBL" id="AMP11545.1"/>
    </source>
</evidence>
<evidence type="ECO:0000313" key="2">
    <source>
        <dbReference type="Proteomes" id="UP000071778"/>
    </source>
</evidence>
<reference evidence="1 2" key="1">
    <citation type="submission" date="2015-11" db="EMBL/GenBank/DDBJ databases">
        <title>Exploring the genomic traits of fungus-feeding bacterial genus Collimonas.</title>
        <authorList>
            <person name="Song C."/>
            <person name="Schmidt R."/>
            <person name="de Jager V."/>
            <person name="Krzyzanowska D."/>
            <person name="Jongedijk E."/>
            <person name="Cankar K."/>
            <person name="Beekwilder J."/>
            <person name="van Veen A."/>
            <person name="de Boer W."/>
            <person name="van Veen J.A."/>
            <person name="Garbeva P."/>
        </authorList>
    </citation>
    <scope>NUCLEOTIDE SEQUENCE [LARGE SCALE GENOMIC DNA]</scope>
    <source>
        <strain evidence="1 2">Ter282</strain>
    </source>
</reference>
<keyword evidence="2" id="KW-1185">Reference proteome</keyword>